<dbReference type="PIRSF" id="PIRSF016184">
    <property type="entry name" value="PhzC_PhzF"/>
    <property type="match status" value="1"/>
</dbReference>
<evidence type="ECO:0000256" key="1">
    <source>
        <dbReference type="ARBA" id="ARBA00023235"/>
    </source>
</evidence>
<dbReference type="Gene3D" id="3.10.310.10">
    <property type="entry name" value="Diaminopimelate Epimerase, Chain A, domain 1"/>
    <property type="match status" value="2"/>
</dbReference>
<proteinExistence type="predicted"/>
<dbReference type="GO" id="GO:0016853">
    <property type="term" value="F:isomerase activity"/>
    <property type="evidence" value="ECO:0000318"/>
    <property type="project" value="GO_Central"/>
</dbReference>
<dbReference type="PANTHER" id="PTHR13774:SF39">
    <property type="entry name" value="BIOSYNTHESIS PROTEIN, PUTATIVE-RELATED"/>
    <property type="match status" value="1"/>
</dbReference>
<name>B9TBP1_RICCO</name>
<dbReference type="EMBL" id="EQ976635">
    <property type="protein sequence ID" value="EEF26723.1"/>
    <property type="molecule type" value="Genomic_DNA"/>
</dbReference>
<sequence length="283" mass="29864">MTITTSHILRIAAFSDGDTGGNPAGVWIGETLPPADEMQRLAHAVGYSETAFAAQEGQGWRVRYFSPASEVPFCGHATIALGAALARRNGDGVYALALNDAAITVEGRREGERVAAALQSPPTWSRPAAPELVADALMLFGYHDVDLDPRIPPGLAHAGANHLVLALASRDLLAAMRYDLEAGRALMAKYGLTTIVLAWVENSQRFHTRNPFAIGGVYEDPATGAGTAALAGYLRDLGWPHGGAIDVVQGEDMGMRSLLHAEIGAEPGSSIRVSGTARMLVKD</sequence>
<evidence type="ECO:0000313" key="4">
    <source>
        <dbReference type="Proteomes" id="UP000008311"/>
    </source>
</evidence>
<keyword evidence="1" id="KW-0413">Isomerase</keyword>
<dbReference type="GO" id="GO:0005737">
    <property type="term" value="C:cytoplasm"/>
    <property type="evidence" value="ECO:0000318"/>
    <property type="project" value="GO_Central"/>
</dbReference>
<dbReference type="eggNOG" id="KOG3033">
    <property type="taxonomic scope" value="Eukaryota"/>
</dbReference>
<feature type="active site" evidence="2">
    <location>
        <position position="49"/>
    </location>
</feature>
<protein>
    <submittedName>
        <fullName evidence="3">Phenazine biosynthesis protein, putative</fullName>
    </submittedName>
</protein>
<dbReference type="NCBIfam" id="TIGR00654">
    <property type="entry name" value="PhzF_family"/>
    <property type="match status" value="1"/>
</dbReference>
<dbReference type="InterPro" id="IPR003719">
    <property type="entry name" value="Phenazine_PhzF-like"/>
</dbReference>
<dbReference type="STRING" id="3988.B9TBP1"/>
<dbReference type="InParanoid" id="B9TBP1"/>
<dbReference type="SUPFAM" id="SSF54506">
    <property type="entry name" value="Diaminopimelate epimerase-like"/>
    <property type="match status" value="1"/>
</dbReference>
<keyword evidence="4" id="KW-1185">Reference proteome</keyword>
<evidence type="ECO:0000313" key="3">
    <source>
        <dbReference type="EMBL" id="EEF26723.1"/>
    </source>
</evidence>
<dbReference type="Proteomes" id="UP000008311">
    <property type="component" value="Unassembled WGS sequence"/>
</dbReference>
<dbReference type="PANTHER" id="PTHR13774">
    <property type="entry name" value="PHENAZINE BIOSYNTHESIS PROTEIN"/>
    <property type="match status" value="1"/>
</dbReference>
<organism evidence="3 4">
    <name type="scientific">Ricinus communis</name>
    <name type="common">Castor bean</name>
    <dbReference type="NCBI Taxonomy" id="3988"/>
    <lineage>
        <taxon>Eukaryota</taxon>
        <taxon>Viridiplantae</taxon>
        <taxon>Streptophyta</taxon>
        <taxon>Embryophyta</taxon>
        <taxon>Tracheophyta</taxon>
        <taxon>Spermatophyta</taxon>
        <taxon>Magnoliopsida</taxon>
        <taxon>eudicotyledons</taxon>
        <taxon>Gunneridae</taxon>
        <taxon>Pentapetalae</taxon>
        <taxon>rosids</taxon>
        <taxon>fabids</taxon>
        <taxon>Malpighiales</taxon>
        <taxon>Euphorbiaceae</taxon>
        <taxon>Acalyphoideae</taxon>
        <taxon>Acalypheae</taxon>
        <taxon>Ricinus</taxon>
    </lineage>
</organism>
<accession>B9TBP1</accession>
<evidence type="ECO:0000256" key="2">
    <source>
        <dbReference type="PIRSR" id="PIRSR016184-1"/>
    </source>
</evidence>
<dbReference type="AlphaFoldDB" id="B9TBP1"/>
<reference evidence="4" key="1">
    <citation type="journal article" date="2010" name="Nat. Biotechnol.">
        <title>Draft genome sequence of the oilseed species Ricinus communis.</title>
        <authorList>
            <person name="Chan A.P."/>
            <person name="Crabtree J."/>
            <person name="Zhao Q."/>
            <person name="Lorenzi H."/>
            <person name="Orvis J."/>
            <person name="Puiu D."/>
            <person name="Melake-Berhan A."/>
            <person name="Jones K.M."/>
            <person name="Redman J."/>
            <person name="Chen G."/>
            <person name="Cahoon E.B."/>
            <person name="Gedil M."/>
            <person name="Stanke M."/>
            <person name="Haas B.J."/>
            <person name="Wortman J.R."/>
            <person name="Fraser-Liggett C.M."/>
            <person name="Ravel J."/>
            <person name="Rabinowicz P.D."/>
        </authorList>
    </citation>
    <scope>NUCLEOTIDE SEQUENCE [LARGE SCALE GENOMIC DNA]</scope>
    <source>
        <strain evidence="4">cv. Hale</strain>
    </source>
</reference>
<gene>
    <name evidence="3" type="ORF">RCOM_0010350</name>
</gene>
<dbReference type="Pfam" id="PF02567">
    <property type="entry name" value="PhzC-PhzF"/>
    <property type="match status" value="1"/>
</dbReference>